<comment type="similarity">
    <text evidence="3">Belongs to the class-V pyridoxal-phosphate-dependent aminotransferase family.</text>
</comment>
<proteinExistence type="inferred from homology"/>
<comment type="caution">
    <text evidence="6">The sequence shown here is derived from an EMBL/GenBank/DDBJ whole genome shotgun (WGS) entry which is preliminary data.</text>
</comment>
<name>A0A2P8HDM8_CHINA</name>
<comment type="cofactor">
    <cofactor evidence="1 4">
        <name>pyridoxal 5'-phosphate</name>
        <dbReference type="ChEBI" id="CHEBI:597326"/>
    </cofactor>
</comment>
<dbReference type="Pfam" id="PF00266">
    <property type="entry name" value="Aminotran_5"/>
    <property type="match status" value="1"/>
</dbReference>
<evidence type="ECO:0000259" key="5">
    <source>
        <dbReference type="Pfam" id="PF00266"/>
    </source>
</evidence>
<evidence type="ECO:0000313" key="7">
    <source>
        <dbReference type="Proteomes" id="UP000240971"/>
    </source>
</evidence>
<evidence type="ECO:0000313" key="6">
    <source>
        <dbReference type="EMBL" id="PSL44336.1"/>
    </source>
</evidence>
<evidence type="ECO:0000256" key="2">
    <source>
        <dbReference type="ARBA" id="ARBA00022898"/>
    </source>
</evidence>
<dbReference type="AlphaFoldDB" id="A0A2P8HDM8"/>
<reference evidence="6 7" key="1">
    <citation type="submission" date="2018-03" db="EMBL/GenBank/DDBJ databases">
        <title>Genomic Encyclopedia of Archaeal and Bacterial Type Strains, Phase II (KMG-II): from individual species to whole genera.</title>
        <authorList>
            <person name="Goeker M."/>
        </authorList>
    </citation>
    <scope>NUCLEOTIDE SEQUENCE [LARGE SCALE GENOMIC DNA]</scope>
    <source>
        <strain evidence="6 7">DSM 24859</strain>
    </source>
</reference>
<protein>
    <submittedName>
        <fullName evidence="6">Selenocysteine lyase/cysteine desulfurase</fullName>
    </submittedName>
</protein>
<sequence>MEHVFSDNEIDFFRNDTTGCAHVTHLNNAGAGLMPKPVTAAIINHLTLEAEIGGYEASNLRAPEIKAFYHAAAKMLNCKPTNIAFTANATDAFDRAISSILFKAGDVILTTNEDYISNQITYLVFEKRFGVKLVRAASHSSGGVDLADLERCLIQYKPKLVAVTHIPTNSGLIQPVAEIGTLCEKYKTIYLIDACQSAGQLPLDVQQLKCDFMSITSRKFLRGPRGAGFLYVSDKMLEEGYEPLFIDMRGADWVADNKYIPRKDATRFEDWEFAYALLLGTAAAIDYYLQIDAIKIEKQVKYLAGYLRTALQKIDGITICDKGPDLGGLVTFHLKGAAPEQIKKYLLEKKINVVTSYRNFAVLDFDEKQVDWAIRVSPHYYNTIMEADLLIQAVRELSK</sequence>
<dbReference type="Gene3D" id="3.40.640.10">
    <property type="entry name" value="Type I PLP-dependent aspartate aminotransferase-like (Major domain)"/>
    <property type="match status" value="1"/>
</dbReference>
<dbReference type="Proteomes" id="UP000240971">
    <property type="component" value="Unassembled WGS sequence"/>
</dbReference>
<gene>
    <name evidence="6" type="ORF">CLV51_106202</name>
</gene>
<dbReference type="RefSeq" id="WP_106530615.1">
    <property type="nucleotide sequence ID" value="NZ_PYAW01000006.1"/>
</dbReference>
<keyword evidence="2" id="KW-0663">Pyridoxal phosphate</keyword>
<dbReference type="InterPro" id="IPR015421">
    <property type="entry name" value="PyrdxlP-dep_Trfase_major"/>
</dbReference>
<keyword evidence="7" id="KW-1185">Reference proteome</keyword>
<evidence type="ECO:0000256" key="4">
    <source>
        <dbReference type="RuleBase" id="RU004504"/>
    </source>
</evidence>
<dbReference type="InterPro" id="IPR015424">
    <property type="entry name" value="PyrdxlP-dep_Trfase"/>
</dbReference>
<dbReference type="EMBL" id="PYAW01000006">
    <property type="protein sequence ID" value="PSL44336.1"/>
    <property type="molecule type" value="Genomic_DNA"/>
</dbReference>
<accession>A0A2P8HDM8</accession>
<keyword evidence="6" id="KW-0456">Lyase</keyword>
<dbReference type="PANTHER" id="PTHR43586:SF24">
    <property type="entry name" value="BLR4730 PROTEIN"/>
    <property type="match status" value="1"/>
</dbReference>
<organism evidence="6 7">
    <name type="scientific">Chitinophaga niastensis</name>
    <dbReference type="NCBI Taxonomy" id="536980"/>
    <lineage>
        <taxon>Bacteria</taxon>
        <taxon>Pseudomonadati</taxon>
        <taxon>Bacteroidota</taxon>
        <taxon>Chitinophagia</taxon>
        <taxon>Chitinophagales</taxon>
        <taxon>Chitinophagaceae</taxon>
        <taxon>Chitinophaga</taxon>
    </lineage>
</organism>
<evidence type="ECO:0000256" key="3">
    <source>
        <dbReference type="RuleBase" id="RU004075"/>
    </source>
</evidence>
<dbReference type="SUPFAM" id="SSF53383">
    <property type="entry name" value="PLP-dependent transferases"/>
    <property type="match status" value="1"/>
</dbReference>
<dbReference type="InterPro" id="IPR000192">
    <property type="entry name" value="Aminotrans_V_dom"/>
</dbReference>
<dbReference type="PROSITE" id="PS00595">
    <property type="entry name" value="AA_TRANSFER_CLASS_5"/>
    <property type="match status" value="1"/>
</dbReference>
<dbReference type="InterPro" id="IPR020578">
    <property type="entry name" value="Aminotrans_V_PyrdxlP_BS"/>
</dbReference>
<feature type="domain" description="Aminotransferase class V" evidence="5">
    <location>
        <begin position="26"/>
        <end position="390"/>
    </location>
</feature>
<dbReference type="Gene3D" id="3.90.1150.10">
    <property type="entry name" value="Aspartate Aminotransferase, domain 1"/>
    <property type="match status" value="1"/>
</dbReference>
<dbReference type="OrthoDB" id="513408at2"/>
<dbReference type="GO" id="GO:0016829">
    <property type="term" value="F:lyase activity"/>
    <property type="evidence" value="ECO:0007669"/>
    <property type="project" value="UniProtKB-KW"/>
</dbReference>
<evidence type="ECO:0000256" key="1">
    <source>
        <dbReference type="ARBA" id="ARBA00001933"/>
    </source>
</evidence>
<dbReference type="InterPro" id="IPR015422">
    <property type="entry name" value="PyrdxlP-dep_Trfase_small"/>
</dbReference>
<dbReference type="PANTHER" id="PTHR43586">
    <property type="entry name" value="CYSTEINE DESULFURASE"/>
    <property type="match status" value="1"/>
</dbReference>